<evidence type="ECO:0000313" key="1">
    <source>
        <dbReference type="EMBL" id="CDX20883.1"/>
    </source>
</evidence>
<protein>
    <submittedName>
        <fullName evidence="1">Uncharacterized protein</fullName>
    </submittedName>
</protein>
<proteinExistence type="predicted"/>
<gene>
    <name evidence="1" type="ORF">MPL3356_340072</name>
</gene>
<dbReference type="AlphaFoldDB" id="A0A090E275"/>
<evidence type="ECO:0000313" key="2">
    <source>
        <dbReference type="Proteomes" id="UP000045285"/>
    </source>
</evidence>
<keyword evidence="2" id="KW-1185">Reference proteome</keyword>
<name>A0A090E275_MESPL</name>
<reference evidence="2" key="1">
    <citation type="submission" date="2014-08" db="EMBL/GenBank/DDBJ databases">
        <authorList>
            <person name="Moulin L."/>
        </authorList>
    </citation>
    <scope>NUCLEOTIDE SEQUENCE [LARGE SCALE GENOMIC DNA]</scope>
</reference>
<sequence>MIESDVVGSYICIYPSANCLKIRPDKHIVAVVMAQTIPPPVIVGSVDNLLRIIERCRISFATSLGWDPNWLHLKYVYMTEQDARRTVETQRFAGSYGISLTSPALCTGPAGRNWFIAVPRDFPVMVDGLVVVVAWGRSARS</sequence>
<dbReference type="EMBL" id="CCMZ01000028">
    <property type="protein sequence ID" value="CDX20883.1"/>
    <property type="molecule type" value="Genomic_DNA"/>
</dbReference>
<dbReference type="Proteomes" id="UP000045285">
    <property type="component" value="Unassembled WGS sequence"/>
</dbReference>
<accession>A0A090E275</accession>
<organism evidence="1 2">
    <name type="scientific">Mesorhizobium plurifarium</name>
    <dbReference type="NCBI Taxonomy" id="69974"/>
    <lineage>
        <taxon>Bacteria</taxon>
        <taxon>Pseudomonadati</taxon>
        <taxon>Pseudomonadota</taxon>
        <taxon>Alphaproteobacteria</taxon>
        <taxon>Hyphomicrobiales</taxon>
        <taxon>Phyllobacteriaceae</taxon>
        <taxon>Mesorhizobium</taxon>
    </lineage>
</organism>